<proteinExistence type="predicted"/>
<sequence length="351" mass="40405">MKGAFISPIFRGMKYTYSFLLLVIGCLALGGCSATPYVSQKIDGVSFVASGDTLVQKDINPVLRVGASHVAIMPFGFVRDLDNPQLYFNAERQWYGERYEGAKQYIEALHQSGIKVMVKPHIWIGRGTFTGDMQMKSDADWVAFEKSYREFILLYAKLAQETGAELFCIGTELYNFVNERPDFWNSLIAEVREVYTGKLTYAENWDKVDKVNFWSQLDYIGADAYYPVSEAETPTIAEAKAGWQPHKKMFVALSRKYNKPVLFTEFGYRSADFAGKEPWVSDRHDGKMNAEAQVNLFEALFEEFWNEPWFAGGFVWKWFPNHERTISQENNRFTPQGKPAEEVLKKWFEKT</sequence>
<dbReference type="SUPFAM" id="SSF51445">
    <property type="entry name" value="(Trans)glycosidases"/>
    <property type="match status" value="1"/>
</dbReference>
<keyword evidence="2" id="KW-1185">Reference proteome</keyword>
<evidence type="ECO:0000313" key="1">
    <source>
        <dbReference type="EMBL" id="PHQ28347.1"/>
    </source>
</evidence>
<dbReference type="InterPro" id="IPR017853">
    <property type="entry name" value="GH"/>
</dbReference>
<name>A0A2G1VNJ8_9FLAO</name>
<comment type="caution">
    <text evidence="1">The sequence shown here is derived from an EMBL/GenBank/DDBJ whole genome shotgun (WGS) entry which is preliminary data.</text>
</comment>
<dbReference type="CDD" id="cd19608">
    <property type="entry name" value="GH113_mannanase-like"/>
    <property type="match status" value="1"/>
</dbReference>
<reference evidence="1 2" key="1">
    <citation type="submission" date="2017-08" db="EMBL/GenBank/DDBJ databases">
        <title>The whole genome shortgun sequences of strain Leeuwenhoekiella nanhaiensis G18 from the South China Sea.</title>
        <authorList>
            <person name="Liu Q."/>
        </authorList>
    </citation>
    <scope>NUCLEOTIDE SEQUENCE [LARGE SCALE GENOMIC DNA]</scope>
    <source>
        <strain evidence="1 2">G18</strain>
    </source>
</reference>
<accession>A0A2G1VNJ8</accession>
<dbReference type="OrthoDB" id="9773531at2"/>
<organism evidence="1 2">
    <name type="scientific">Leeuwenhoekiella nanhaiensis</name>
    <dbReference type="NCBI Taxonomy" id="1655491"/>
    <lineage>
        <taxon>Bacteria</taxon>
        <taxon>Pseudomonadati</taxon>
        <taxon>Bacteroidota</taxon>
        <taxon>Flavobacteriia</taxon>
        <taxon>Flavobacteriales</taxon>
        <taxon>Flavobacteriaceae</taxon>
        <taxon>Leeuwenhoekiella</taxon>
    </lineage>
</organism>
<protein>
    <submittedName>
        <fullName evidence="1">Glycoside hydrolase</fullName>
    </submittedName>
</protein>
<gene>
    <name evidence="1" type="ORF">CJ305_15490</name>
</gene>
<dbReference type="Proteomes" id="UP000229433">
    <property type="component" value="Unassembled WGS sequence"/>
</dbReference>
<dbReference type="InterPro" id="IPR055151">
    <property type="entry name" value="GH113"/>
</dbReference>
<dbReference type="AlphaFoldDB" id="A0A2G1VNJ8"/>
<dbReference type="Gene3D" id="3.20.20.80">
    <property type="entry name" value="Glycosidases"/>
    <property type="match status" value="1"/>
</dbReference>
<evidence type="ECO:0000313" key="2">
    <source>
        <dbReference type="Proteomes" id="UP000229433"/>
    </source>
</evidence>
<keyword evidence="1" id="KW-0378">Hydrolase</keyword>
<dbReference type="EMBL" id="NQXA01000015">
    <property type="protein sequence ID" value="PHQ28347.1"/>
    <property type="molecule type" value="Genomic_DNA"/>
</dbReference>
<dbReference type="Pfam" id="PF22612">
    <property type="entry name" value="GH113"/>
    <property type="match status" value="1"/>
</dbReference>
<dbReference type="PROSITE" id="PS51257">
    <property type="entry name" value="PROKAR_LIPOPROTEIN"/>
    <property type="match status" value="1"/>
</dbReference>
<dbReference type="GO" id="GO:0016787">
    <property type="term" value="F:hydrolase activity"/>
    <property type="evidence" value="ECO:0007669"/>
    <property type="project" value="UniProtKB-KW"/>
</dbReference>